<dbReference type="InterPro" id="IPR019826">
    <property type="entry name" value="Carboxylesterase_B_AS"/>
</dbReference>
<name>A0A1B6DY64_9HEMI</name>
<dbReference type="GO" id="GO:0052689">
    <property type="term" value="F:carboxylic ester hydrolase activity"/>
    <property type="evidence" value="ECO:0007669"/>
    <property type="project" value="UniProtKB-KW"/>
</dbReference>
<feature type="domain" description="Carboxylesterase type B" evidence="7">
    <location>
        <begin position="24"/>
        <end position="527"/>
    </location>
</feature>
<dbReference type="EC" id="3.1.1.-" evidence="6"/>
<dbReference type="Gene3D" id="3.40.50.1820">
    <property type="entry name" value="alpha/beta hydrolase"/>
    <property type="match status" value="1"/>
</dbReference>
<dbReference type="PROSITE" id="PS00941">
    <property type="entry name" value="CARBOXYLESTERASE_B_2"/>
    <property type="match status" value="1"/>
</dbReference>
<dbReference type="CDD" id="cd00312">
    <property type="entry name" value="Esterase_lipase"/>
    <property type="match status" value="1"/>
</dbReference>
<protein>
    <recommendedName>
        <fullName evidence="6">Carboxylic ester hydrolase</fullName>
        <ecNumber evidence="6">3.1.1.-</ecNumber>
    </recommendedName>
</protein>
<keyword evidence="4 6" id="KW-0378">Hydrolase</keyword>
<dbReference type="PANTHER" id="PTHR43142">
    <property type="entry name" value="CARBOXYLIC ESTER HYDROLASE"/>
    <property type="match status" value="1"/>
</dbReference>
<dbReference type="InterPro" id="IPR019819">
    <property type="entry name" value="Carboxylesterase_B_CS"/>
</dbReference>
<dbReference type="Pfam" id="PF00135">
    <property type="entry name" value="COesterase"/>
    <property type="match status" value="1"/>
</dbReference>
<evidence type="ECO:0000313" key="8">
    <source>
        <dbReference type="EMBL" id="JAS26399.1"/>
    </source>
</evidence>
<evidence type="ECO:0000256" key="4">
    <source>
        <dbReference type="ARBA" id="ARBA00022801"/>
    </source>
</evidence>
<dbReference type="InterPro" id="IPR029058">
    <property type="entry name" value="AB_hydrolase_fold"/>
</dbReference>
<keyword evidence="5" id="KW-0325">Glycoprotein</keyword>
<keyword evidence="3" id="KW-0719">Serine esterase</keyword>
<keyword evidence="6" id="KW-0732">Signal</keyword>
<accession>A0A1B6DY64</accession>
<comment type="similarity">
    <text evidence="2">Belongs to the 'GDXG' lipolytic enzyme family.</text>
</comment>
<evidence type="ECO:0000256" key="5">
    <source>
        <dbReference type="ARBA" id="ARBA00023180"/>
    </source>
</evidence>
<dbReference type="EMBL" id="GEDC01006682">
    <property type="protein sequence ID" value="JAS30616.1"/>
    <property type="molecule type" value="Transcribed_RNA"/>
</dbReference>
<evidence type="ECO:0000313" key="9">
    <source>
        <dbReference type="EMBL" id="JAS30616.1"/>
    </source>
</evidence>
<sequence length="572" mass="64523">MKFEIITLIFVVIKIISAQILPYPEVNIEQGTVRGKYEKTISGKNYAAFVGIPYAQPPVGKNRFKEPKEPDPWFGVYKALESGSPCLQYTHFGYKILGDEDCLFLNIYTPSVPVNKKVSPLLDVLFYIHGGAFMFASGDSFRPGFLLDRDIILVTINYRLGPLGFLSTGDEVIPGNNGLKDQTAALKWVRKNIAAFGGNPDSVTIMGVSAGGASVHYHYLSPLSQGLFKRGLSLSGTALCPWTLMDKGQEKAFQLGSNLGCSTQNSTSLLRCLRKRPAVQIVAQVKEFLGWLYNPYSPFGPTVERGGKTPFLEQDPYQILTSGNFQQVPWITSVTSEEGLYPGAELMTPEYLKELDSNFYEILPHLLDFNLTVKAELKHEICKSIKEYYLNNKDVSKNTVKFIQMISDRLFVSCGEEGAKIHAAKSSAPVYFYYFNYRGEKSISNLFSHSDENFGVSHGDDILYLFDFPDYLDAKQTSQEKEMTERYLNFITSYAKSGVPQFTPDFVFPTVKEALPDLRYIRIKSPHEFIQEQTTDLGNSKFWFKLNLKEEINTSKLVLKAESVFTKEREEL</sequence>
<dbReference type="AlphaFoldDB" id="A0A1B6DY64"/>
<dbReference type="SUPFAM" id="SSF53474">
    <property type="entry name" value="alpha/beta-Hydrolases"/>
    <property type="match status" value="1"/>
</dbReference>
<feature type="chain" id="PRO_5008447178" description="Carboxylic ester hydrolase" evidence="6">
    <location>
        <begin position="19"/>
        <end position="572"/>
    </location>
</feature>
<feature type="signal peptide" evidence="6">
    <location>
        <begin position="1"/>
        <end position="18"/>
    </location>
</feature>
<dbReference type="PROSITE" id="PS01173">
    <property type="entry name" value="LIPASE_GDXG_HIS"/>
    <property type="match status" value="1"/>
</dbReference>
<evidence type="ECO:0000256" key="1">
    <source>
        <dbReference type="ARBA" id="ARBA00005964"/>
    </source>
</evidence>
<comment type="similarity">
    <text evidence="1 6">Belongs to the type-B carboxylesterase/lipase family.</text>
</comment>
<gene>
    <name evidence="8" type="ORF">g.36404</name>
    <name evidence="9" type="ORF">g.36405</name>
</gene>
<dbReference type="EMBL" id="GEDC01010899">
    <property type="protein sequence ID" value="JAS26399.1"/>
    <property type="molecule type" value="Transcribed_RNA"/>
</dbReference>
<reference evidence="9" key="1">
    <citation type="submission" date="2015-12" db="EMBL/GenBank/DDBJ databases">
        <title>De novo transcriptome assembly of four potential Pierce s Disease insect vectors from Arizona vineyards.</title>
        <authorList>
            <person name="Tassone E.E."/>
        </authorList>
    </citation>
    <scope>NUCLEOTIDE SEQUENCE</scope>
</reference>
<evidence type="ECO:0000259" key="7">
    <source>
        <dbReference type="Pfam" id="PF00135"/>
    </source>
</evidence>
<evidence type="ECO:0000256" key="3">
    <source>
        <dbReference type="ARBA" id="ARBA00022487"/>
    </source>
</evidence>
<dbReference type="PROSITE" id="PS00122">
    <property type="entry name" value="CARBOXYLESTERASE_B_1"/>
    <property type="match status" value="1"/>
</dbReference>
<dbReference type="InterPro" id="IPR002018">
    <property type="entry name" value="CarbesteraseB"/>
</dbReference>
<evidence type="ECO:0000256" key="2">
    <source>
        <dbReference type="ARBA" id="ARBA00010515"/>
    </source>
</evidence>
<dbReference type="InterPro" id="IPR002168">
    <property type="entry name" value="Lipase_GDXG_HIS_AS"/>
</dbReference>
<proteinExistence type="inferred from homology"/>
<organism evidence="9">
    <name type="scientific">Clastoptera arizonana</name>
    <name type="common">Arizona spittle bug</name>
    <dbReference type="NCBI Taxonomy" id="38151"/>
    <lineage>
        <taxon>Eukaryota</taxon>
        <taxon>Metazoa</taxon>
        <taxon>Ecdysozoa</taxon>
        <taxon>Arthropoda</taxon>
        <taxon>Hexapoda</taxon>
        <taxon>Insecta</taxon>
        <taxon>Pterygota</taxon>
        <taxon>Neoptera</taxon>
        <taxon>Paraneoptera</taxon>
        <taxon>Hemiptera</taxon>
        <taxon>Auchenorrhyncha</taxon>
        <taxon>Cercopoidea</taxon>
        <taxon>Clastopteridae</taxon>
        <taxon>Clastoptera</taxon>
    </lineage>
</organism>
<evidence type="ECO:0000256" key="6">
    <source>
        <dbReference type="RuleBase" id="RU361235"/>
    </source>
</evidence>
<dbReference type="FunFam" id="3.40.50.1820:FF:000155">
    <property type="entry name" value="Carboxylic ester hydrolase"/>
    <property type="match status" value="1"/>
</dbReference>
<dbReference type="PANTHER" id="PTHR43142:SF1">
    <property type="entry name" value="CARBOXYLIC ESTER HYDROLASE"/>
    <property type="match status" value="1"/>
</dbReference>